<proteinExistence type="predicted"/>
<organism evidence="1 2">
    <name type="scientific">Bacillus phage Megatron</name>
    <dbReference type="NCBI Taxonomy" id="1486661"/>
    <lineage>
        <taxon>Viruses</taxon>
        <taxon>Duplodnaviria</taxon>
        <taxon>Heunggongvirae</taxon>
        <taxon>Uroviricota</taxon>
        <taxon>Caudoviricetes</taxon>
        <taxon>Herelleviridae</taxon>
        <taxon>Bastillevirinae</taxon>
        <taxon>Wphvirus</taxon>
        <taxon>Wphvirus megatron</taxon>
    </lineage>
</organism>
<keyword evidence="2" id="KW-1185">Reference proteome</keyword>
<dbReference type="EMBL" id="KJ489401">
    <property type="protein sequence ID" value="AHZ10870.1"/>
    <property type="molecule type" value="Genomic_DNA"/>
</dbReference>
<dbReference type="RefSeq" id="YP_009036359.1">
    <property type="nucleotide sequence ID" value="NC_024211.1"/>
</dbReference>
<accession>A0A024B350</accession>
<evidence type="ECO:0000313" key="1">
    <source>
        <dbReference type="EMBL" id="AHZ10870.1"/>
    </source>
</evidence>
<dbReference type="Proteomes" id="UP000026906">
    <property type="component" value="Segment"/>
</dbReference>
<protein>
    <submittedName>
        <fullName evidence="1">Uncharacterized protein</fullName>
    </submittedName>
</protein>
<evidence type="ECO:0000313" key="2">
    <source>
        <dbReference type="Proteomes" id="UP000026906"/>
    </source>
</evidence>
<dbReference type="GeneID" id="19525997"/>
<sequence>MITVTLINIIGGTKEKRDFPNEEALDKYLKRKPFIIAKKER</sequence>
<dbReference type="KEGG" id="vg:19525997"/>
<reference evidence="2" key="1">
    <citation type="submission" date="2014-09" db="EMBL/GenBank/DDBJ databases">
        <authorList>
            <person name="Sauder A.B."/>
            <person name="McKenzie Q.R."/>
            <person name="Temple L.M."/>
            <person name="Alexis B.K."/>
            <person name="Al-Atrache Z."/>
            <person name="Lewis L.O."/>
            <person name="Loesser-Casey K.E."/>
            <person name="Mitchell K.J."/>
        </authorList>
    </citation>
    <scope>NUCLEOTIDE SEQUENCE [LARGE SCALE GENOMIC DNA]</scope>
</reference>
<name>A0A024B350_9CAUD</name>